<keyword evidence="2 7" id="KW-0812">Transmembrane</keyword>
<feature type="transmembrane region" description="Helical" evidence="7">
    <location>
        <begin position="143"/>
        <end position="165"/>
    </location>
</feature>
<comment type="subcellular location">
    <subcellularLocation>
        <location evidence="1">Membrane</location>
        <topology evidence="1">Multi-pass membrane protein</topology>
    </subcellularLocation>
</comment>
<evidence type="ECO:0000256" key="7">
    <source>
        <dbReference type="SAM" id="Phobius"/>
    </source>
</evidence>
<evidence type="ECO:0000256" key="3">
    <source>
        <dbReference type="ARBA" id="ARBA00022989"/>
    </source>
</evidence>
<evidence type="ECO:0000256" key="2">
    <source>
        <dbReference type="ARBA" id="ARBA00022692"/>
    </source>
</evidence>
<dbReference type="GO" id="GO:0016020">
    <property type="term" value="C:membrane"/>
    <property type="evidence" value="ECO:0007669"/>
    <property type="project" value="UniProtKB-SubCell"/>
</dbReference>
<feature type="domain" description="Rhodopsin" evidence="8">
    <location>
        <begin position="133"/>
        <end position="330"/>
    </location>
</feature>
<sequence length="385" mass="43379">MSLLDLLFATEDCACGPRTRVYHIVNPFKTSWSDLLPSFTKYCTSDLEVVAFATWLEALQRSSPGKRETPAARLMGFFEKLQSLGDDQVAVLDTTEALKLSRTLAAPGPVNEAWVKHWMEQWGFYAGVRRDIGNEDRISTQDLFLTTLLTGPYFLAIKISLLWYYRSSFLVHQPWLLIAWWINLVYIILWAIGTTIFYIFQCRPPHYYWLRLFVLFKIDGPSSPVSGTCHSAPPVLLALPLIFNLISDFGILLLPVTTLLRRLTRTRSKLGLIAVFSLGLLACVCEIVRIWLEVTISAFEDPTYANVTFGIFTFAEGNVAIAAACLPVIAFQWRHLFKSFQTTQNNGSGDSIVSLNPRQDIARESTQDSIHSQDQMDGSSQESTG</sequence>
<evidence type="ECO:0000256" key="1">
    <source>
        <dbReference type="ARBA" id="ARBA00004141"/>
    </source>
</evidence>
<feature type="transmembrane region" description="Helical" evidence="7">
    <location>
        <begin position="241"/>
        <end position="260"/>
    </location>
</feature>
<dbReference type="Pfam" id="PF20684">
    <property type="entry name" value="Fung_rhodopsin"/>
    <property type="match status" value="1"/>
</dbReference>
<name>A0A8H3FQJ8_9LECA</name>
<gene>
    <name evidence="9" type="ORF">ALECFALPRED_004151</name>
</gene>
<feature type="compositionally biased region" description="Polar residues" evidence="6">
    <location>
        <begin position="367"/>
        <end position="385"/>
    </location>
</feature>
<dbReference type="Proteomes" id="UP000664203">
    <property type="component" value="Unassembled WGS sequence"/>
</dbReference>
<protein>
    <recommendedName>
        <fullName evidence="8">Rhodopsin domain-containing protein</fullName>
    </recommendedName>
</protein>
<organism evidence="9 10">
    <name type="scientific">Alectoria fallacina</name>
    <dbReference type="NCBI Taxonomy" id="1903189"/>
    <lineage>
        <taxon>Eukaryota</taxon>
        <taxon>Fungi</taxon>
        <taxon>Dikarya</taxon>
        <taxon>Ascomycota</taxon>
        <taxon>Pezizomycotina</taxon>
        <taxon>Lecanoromycetes</taxon>
        <taxon>OSLEUM clade</taxon>
        <taxon>Lecanoromycetidae</taxon>
        <taxon>Lecanorales</taxon>
        <taxon>Lecanorineae</taxon>
        <taxon>Parmeliaceae</taxon>
        <taxon>Alectoria</taxon>
    </lineage>
</organism>
<keyword evidence="4 7" id="KW-0472">Membrane</keyword>
<feature type="transmembrane region" description="Helical" evidence="7">
    <location>
        <begin position="304"/>
        <end position="331"/>
    </location>
</feature>
<evidence type="ECO:0000256" key="4">
    <source>
        <dbReference type="ARBA" id="ARBA00023136"/>
    </source>
</evidence>
<keyword evidence="10" id="KW-1185">Reference proteome</keyword>
<feature type="transmembrane region" description="Helical" evidence="7">
    <location>
        <begin position="177"/>
        <end position="200"/>
    </location>
</feature>
<evidence type="ECO:0000256" key="5">
    <source>
        <dbReference type="ARBA" id="ARBA00038359"/>
    </source>
</evidence>
<reference evidence="9" key="1">
    <citation type="submission" date="2021-03" db="EMBL/GenBank/DDBJ databases">
        <authorList>
            <person name="Tagirdzhanova G."/>
        </authorList>
    </citation>
    <scope>NUCLEOTIDE SEQUENCE</scope>
</reference>
<dbReference type="PANTHER" id="PTHR33048:SF146">
    <property type="entry name" value="INTEGRAL MEMBRANE PROTEIN"/>
    <property type="match status" value="1"/>
</dbReference>
<accession>A0A8H3FQJ8</accession>
<feature type="transmembrane region" description="Helical" evidence="7">
    <location>
        <begin position="272"/>
        <end position="292"/>
    </location>
</feature>
<feature type="region of interest" description="Disordered" evidence="6">
    <location>
        <begin position="362"/>
        <end position="385"/>
    </location>
</feature>
<dbReference type="AlphaFoldDB" id="A0A8H3FQJ8"/>
<evidence type="ECO:0000313" key="9">
    <source>
        <dbReference type="EMBL" id="CAF9928819.1"/>
    </source>
</evidence>
<comment type="caution">
    <text evidence="9">The sequence shown here is derived from an EMBL/GenBank/DDBJ whole genome shotgun (WGS) entry which is preliminary data.</text>
</comment>
<evidence type="ECO:0000259" key="8">
    <source>
        <dbReference type="Pfam" id="PF20684"/>
    </source>
</evidence>
<evidence type="ECO:0000256" key="6">
    <source>
        <dbReference type="SAM" id="MobiDB-lite"/>
    </source>
</evidence>
<dbReference type="InterPro" id="IPR049326">
    <property type="entry name" value="Rhodopsin_dom_fungi"/>
</dbReference>
<dbReference type="Gene3D" id="3.40.50.720">
    <property type="entry name" value="NAD(P)-binding Rossmann-like Domain"/>
    <property type="match status" value="1"/>
</dbReference>
<comment type="similarity">
    <text evidence="5">Belongs to the SAT4 family.</text>
</comment>
<proteinExistence type="inferred from homology"/>
<dbReference type="InterPro" id="IPR052337">
    <property type="entry name" value="SAT4-like"/>
</dbReference>
<evidence type="ECO:0000313" key="10">
    <source>
        <dbReference type="Proteomes" id="UP000664203"/>
    </source>
</evidence>
<keyword evidence="3 7" id="KW-1133">Transmembrane helix</keyword>
<dbReference type="EMBL" id="CAJPDR010000256">
    <property type="protein sequence ID" value="CAF9928819.1"/>
    <property type="molecule type" value="Genomic_DNA"/>
</dbReference>
<dbReference type="OrthoDB" id="2496787at2759"/>
<dbReference type="PANTHER" id="PTHR33048">
    <property type="entry name" value="PTH11-LIKE INTEGRAL MEMBRANE PROTEIN (AFU_ORTHOLOGUE AFUA_5G11245)"/>
    <property type="match status" value="1"/>
</dbReference>